<organism evidence="2 3">
    <name type="scientific">Panicum miliaceum</name>
    <name type="common">Proso millet</name>
    <name type="synonym">Broomcorn millet</name>
    <dbReference type="NCBI Taxonomy" id="4540"/>
    <lineage>
        <taxon>Eukaryota</taxon>
        <taxon>Viridiplantae</taxon>
        <taxon>Streptophyta</taxon>
        <taxon>Embryophyta</taxon>
        <taxon>Tracheophyta</taxon>
        <taxon>Spermatophyta</taxon>
        <taxon>Magnoliopsida</taxon>
        <taxon>Liliopsida</taxon>
        <taxon>Poales</taxon>
        <taxon>Poaceae</taxon>
        <taxon>PACMAD clade</taxon>
        <taxon>Panicoideae</taxon>
        <taxon>Panicodae</taxon>
        <taxon>Paniceae</taxon>
        <taxon>Panicinae</taxon>
        <taxon>Panicum</taxon>
        <taxon>Panicum sect. Panicum</taxon>
    </lineage>
</organism>
<dbReference type="PANTHER" id="PTHR33026:SF7">
    <property type="entry name" value="OS03G0100275 PROTEIN"/>
    <property type="match status" value="1"/>
</dbReference>
<name>A0A3L6QE94_PANMI</name>
<evidence type="ECO:0000313" key="2">
    <source>
        <dbReference type="EMBL" id="RLM78042.1"/>
    </source>
</evidence>
<feature type="compositionally biased region" description="Low complexity" evidence="1">
    <location>
        <begin position="213"/>
        <end position="223"/>
    </location>
</feature>
<dbReference type="EMBL" id="PQIB02000012">
    <property type="protein sequence ID" value="RLM78042.1"/>
    <property type="molecule type" value="Genomic_DNA"/>
</dbReference>
<evidence type="ECO:0000256" key="1">
    <source>
        <dbReference type="SAM" id="MobiDB-lite"/>
    </source>
</evidence>
<reference evidence="3" key="1">
    <citation type="journal article" date="2019" name="Nat. Commun.">
        <title>The genome of broomcorn millet.</title>
        <authorList>
            <person name="Zou C."/>
            <person name="Miki D."/>
            <person name="Li D."/>
            <person name="Tang Q."/>
            <person name="Xiao L."/>
            <person name="Rajput S."/>
            <person name="Deng P."/>
            <person name="Jia W."/>
            <person name="Huang R."/>
            <person name="Zhang M."/>
            <person name="Sun Y."/>
            <person name="Hu J."/>
            <person name="Fu X."/>
            <person name="Schnable P.S."/>
            <person name="Li F."/>
            <person name="Zhang H."/>
            <person name="Feng B."/>
            <person name="Zhu X."/>
            <person name="Liu R."/>
            <person name="Schnable J.C."/>
            <person name="Zhu J.-K."/>
            <person name="Zhang H."/>
        </authorList>
    </citation>
    <scope>NUCLEOTIDE SEQUENCE [LARGE SCALE GENOMIC DNA]</scope>
</reference>
<protein>
    <submittedName>
        <fullName evidence="2">Gypsy-type retrotransposon</fullName>
    </submittedName>
</protein>
<proteinExistence type="predicted"/>
<sequence>MVRELKAKGVTVASVASSFFERSIQPLQRRVTYGYEYRGTADPPRMAKDVPSTEEIMRRVQHILNKVHSELYVPKQFNAKDPPNADDLARFVSHPPLPEDDDRAAQETPSPPWNDAIASASHRQCTATRKRKAIITTSKDDNNDNVQQQHGVAVDNPEPPRQGVEDETREGSLAPGQASPSATKEATTTGPKIMAAPKGLVIPKAIPLKKFAGKSSVGQSSKKSGTEPTSRVKTLCLRLNLPRLLRPPS</sequence>
<dbReference type="PANTHER" id="PTHR33026">
    <property type="entry name" value="OS06G0360600 PROTEIN"/>
    <property type="match status" value="1"/>
</dbReference>
<accession>A0A3L6QE94</accession>
<gene>
    <name evidence="2" type="ORF">C2845_PM12G14080</name>
</gene>
<keyword evidence="3" id="KW-1185">Reference proteome</keyword>
<feature type="compositionally biased region" description="Polar residues" evidence="1">
    <location>
        <begin position="178"/>
        <end position="190"/>
    </location>
</feature>
<feature type="region of interest" description="Disordered" evidence="1">
    <location>
        <begin position="76"/>
        <end position="234"/>
    </location>
</feature>
<evidence type="ECO:0000313" key="3">
    <source>
        <dbReference type="Proteomes" id="UP000275267"/>
    </source>
</evidence>
<dbReference type="Proteomes" id="UP000275267">
    <property type="component" value="Unassembled WGS sequence"/>
</dbReference>
<comment type="caution">
    <text evidence="2">The sequence shown here is derived from an EMBL/GenBank/DDBJ whole genome shotgun (WGS) entry which is preliminary data.</text>
</comment>
<dbReference type="AlphaFoldDB" id="A0A3L6QE94"/>